<gene>
    <name evidence="18" type="ORF">MNBD_ALPHA08-1232</name>
</gene>
<dbReference type="EC" id="2.7.7.62" evidence="9"/>
<evidence type="ECO:0000256" key="1">
    <source>
        <dbReference type="ARBA" id="ARBA00000312"/>
    </source>
</evidence>
<comment type="pathway">
    <text evidence="5">Cofactor biosynthesis; adenosylcobalamin biosynthesis; adenosylcobalamin from cob(II)yrinate a,c-diamide: step 6/7.</text>
</comment>
<evidence type="ECO:0000256" key="14">
    <source>
        <dbReference type="ARBA" id="ARBA00022840"/>
    </source>
</evidence>
<reference evidence="18" key="1">
    <citation type="submission" date="2018-06" db="EMBL/GenBank/DDBJ databases">
        <authorList>
            <person name="Zhirakovskaya E."/>
        </authorList>
    </citation>
    <scope>NUCLEOTIDE SEQUENCE</scope>
</reference>
<dbReference type="SUPFAM" id="SSF52540">
    <property type="entry name" value="P-loop containing nucleoside triphosphate hydrolases"/>
    <property type="match status" value="1"/>
</dbReference>
<accession>A0A3B0RIZ9</accession>
<keyword evidence="11 18" id="KW-0808">Transferase</keyword>
<organism evidence="18">
    <name type="scientific">hydrothermal vent metagenome</name>
    <dbReference type="NCBI Taxonomy" id="652676"/>
    <lineage>
        <taxon>unclassified sequences</taxon>
        <taxon>metagenomes</taxon>
        <taxon>ecological metagenomes</taxon>
    </lineage>
</organism>
<keyword evidence="18" id="KW-0548">Nucleotidyltransferase</keyword>
<evidence type="ECO:0000256" key="3">
    <source>
        <dbReference type="ARBA" id="ARBA00001522"/>
    </source>
</evidence>
<dbReference type="CDD" id="cd00544">
    <property type="entry name" value="CobU"/>
    <property type="match status" value="1"/>
</dbReference>
<dbReference type="InterPro" id="IPR003203">
    <property type="entry name" value="CobU/CobP"/>
</dbReference>
<evidence type="ECO:0000256" key="12">
    <source>
        <dbReference type="ARBA" id="ARBA00022741"/>
    </source>
</evidence>
<dbReference type="GO" id="GO:0008820">
    <property type="term" value="F:cobinamide phosphate guanylyltransferase activity"/>
    <property type="evidence" value="ECO:0007669"/>
    <property type="project" value="UniProtKB-EC"/>
</dbReference>
<evidence type="ECO:0000256" key="9">
    <source>
        <dbReference type="ARBA" id="ARBA00012523"/>
    </source>
</evidence>
<keyword evidence="14" id="KW-0067">ATP-binding</keyword>
<comment type="catalytic activity">
    <reaction evidence="2">
        <text>adenosylcob(III)inamide phosphate + GTP + H(+) = adenosylcob(III)inamide-GDP + diphosphate</text>
        <dbReference type="Rhea" id="RHEA:22712"/>
        <dbReference type="ChEBI" id="CHEBI:15378"/>
        <dbReference type="ChEBI" id="CHEBI:33019"/>
        <dbReference type="ChEBI" id="CHEBI:37565"/>
        <dbReference type="ChEBI" id="CHEBI:58502"/>
        <dbReference type="ChEBI" id="CHEBI:60487"/>
        <dbReference type="EC" id="2.7.7.62"/>
    </reaction>
</comment>
<evidence type="ECO:0000256" key="16">
    <source>
        <dbReference type="ARBA" id="ARBA00029570"/>
    </source>
</evidence>
<dbReference type="AlphaFoldDB" id="A0A3B0RIZ9"/>
<sequence>MNSHSTLVLGGARSGKSVYAEKLVENSGKPMVYIATGEARDEEMSERILLHQQRRGTDWQTIEAPLDVCKALHQVAGDSIVLLDCVTLWVSNLMAAECDVEVEVQKFCAVLAELRCDVVVVSNEVGLGIVSDNALARRFRDEAGRANQMIADACDKVVFVIAGQAMVMKG</sequence>
<dbReference type="EC" id="2.7.1.156" evidence="8"/>
<dbReference type="GO" id="GO:0009236">
    <property type="term" value="P:cobalamin biosynthetic process"/>
    <property type="evidence" value="ECO:0007669"/>
    <property type="project" value="UniProtKB-KW"/>
</dbReference>
<keyword evidence="15" id="KW-0342">GTP-binding</keyword>
<proteinExistence type="inferred from homology"/>
<dbReference type="PANTHER" id="PTHR34848">
    <property type="match status" value="1"/>
</dbReference>
<dbReference type="PIRSF" id="PIRSF006135">
    <property type="entry name" value="CobU"/>
    <property type="match status" value="1"/>
</dbReference>
<comment type="function">
    <text evidence="4">Catalyzes ATP-dependent phosphorylation of adenosylcobinamide and addition of GMP to adenosylcobinamide phosphate.</text>
</comment>
<keyword evidence="12" id="KW-0547">Nucleotide-binding</keyword>
<evidence type="ECO:0000256" key="11">
    <source>
        <dbReference type="ARBA" id="ARBA00022679"/>
    </source>
</evidence>
<comment type="catalytic activity">
    <reaction evidence="1">
        <text>adenosylcob(III)inamide + ATP = adenosylcob(III)inamide phosphate + ADP + H(+)</text>
        <dbReference type="Rhea" id="RHEA:15769"/>
        <dbReference type="ChEBI" id="CHEBI:2480"/>
        <dbReference type="ChEBI" id="CHEBI:15378"/>
        <dbReference type="ChEBI" id="CHEBI:30616"/>
        <dbReference type="ChEBI" id="CHEBI:58502"/>
        <dbReference type="ChEBI" id="CHEBI:456216"/>
        <dbReference type="EC" id="2.7.1.156"/>
    </reaction>
</comment>
<comment type="pathway">
    <text evidence="6">Cofactor biosynthesis; adenosylcobalamin biosynthesis; adenosylcobalamin from cob(II)yrinate a,c-diamide: step 5/7.</text>
</comment>
<evidence type="ECO:0000256" key="5">
    <source>
        <dbReference type="ARBA" id="ARBA00004692"/>
    </source>
</evidence>
<dbReference type="GO" id="GO:0043752">
    <property type="term" value="F:adenosylcobinamide kinase activity"/>
    <property type="evidence" value="ECO:0007669"/>
    <property type="project" value="UniProtKB-EC"/>
</dbReference>
<evidence type="ECO:0000256" key="10">
    <source>
        <dbReference type="ARBA" id="ARBA00022573"/>
    </source>
</evidence>
<dbReference type="EMBL" id="UOEC01000094">
    <property type="protein sequence ID" value="VAV91989.1"/>
    <property type="molecule type" value="Genomic_DNA"/>
</dbReference>
<evidence type="ECO:0000256" key="4">
    <source>
        <dbReference type="ARBA" id="ARBA00003889"/>
    </source>
</evidence>
<protein>
    <recommendedName>
        <fullName evidence="16">Adenosylcobinamide kinase</fullName>
        <ecNumber evidence="8">2.7.1.156</ecNumber>
        <ecNumber evidence="9">2.7.7.62</ecNumber>
    </recommendedName>
    <alternativeName>
        <fullName evidence="17">Adenosylcobinamide-phosphate guanylyltransferase</fullName>
    </alternativeName>
</protein>
<dbReference type="InterPro" id="IPR027417">
    <property type="entry name" value="P-loop_NTPase"/>
</dbReference>
<name>A0A3B0RIZ9_9ZZZZ</name>
<comment type="similarity">
    <text evidence="7">Belongs to the CobU/CobP family.</text>
</comment>
<dbReference type="NCBIfam" id="NF004469">
    <property type="entry name" value="PRK05800.1"/>
    <property type="match status" value="1"/>
</dbReference>
<dbReference type="GO" id="GO:0005524">
    <property type="term" value="F:ATP binding"/>
    <property type="evidence" value="ECO:0007669"/>
    <property type="project" value="UniProtKB-KW"/>
</dbReference>
<evidence type="ECO:0000256" key="17">
    <source>
        <dbReference type="ARBA" id="ARBA00030571"/>
    </source>
</evidence>
<evidence type="ECO:0000313" key="18">
    <source>
        <dbReference type="EMBL" id="VAV91989.1"/>
    </source>
</evidence>
<dbReference type="Pfam" id="PF02283">
    <property type="entry name" value="CobU"/>
    <property type="match status" value="1"/>
</dbReference>
<dbReference type="GO" id="GO:0005525">
    <property type="term" value="F:GTP binding"/>
    <property type="evidence" value="ECO:0007669"/>
    <property type="project" value="UniProtKB-KW"/>
</dbReference>
<evidence type="ECO:0000256" key="13">
    <source>
        <dbReference type="ARBA" id="ARBA00022777"/>
    </source>
</evidence>
<comment type="catalytic activity">
    <reaction evidence="3">
        <text>adenosylcob(III)inamide + GTP = adenosylcob(III)inamide phosphate + GDP + H(+)</text>
        <dbReference type="Rhea" id="RHEA:15765"/>
        <dbReference type="ChEBI" id="CHEBI:2480"/>
        <dbReference type="ChEBI" id="CHEBI:15378"/>
        <dbReference type="ChEBI" id="CHEBI:37565"/>
        <dbReference type="ChEBI" id="CHEBI:58189"/>
        <dbReference type="ChEBI" id="CHEBI:58502"/>
        <dbReference type="EC" id="2.7.1.156"/>
    </reaction>
</comment>
<evidence type="ECO:0000256" key="7">
    <source>
        <dbReference type="ARBA" id="ARBA00007490"/>
    </source>
</evidence>
<evidence type="ECO:0000256" key="15">
    <source>
        <dbReference type="ARBA" id="ARBA00023134"/>
    </source>
</evidence>
<dbReference type="PANTHER" id="PTHR34848:SF1">
    <property type="entry name" value="BIFUNCTIONAL ADENOSYLCOBALAMIN BIOSYNTHESIS PROTEIN COBU"/>
    <property type="match status" value="1"/>
</dbReference>
<evidence type="ECO:0000256" key="6">
    <source>
        <dbReference type="ARBA" id="ARBA00005159"/>
    </source>
</evidence>
<keyword evidence="13 18" id="KW-0418">Kinase</keyword>
<keyword evidence="10" id="KW-0169">Cobalamin biosynthesis</keyword>
<evidence type="ECO:0000256" key="2">
    <source>
        <dbReference type="ARBA" id="ARBA00000711"/>
    </source>
</evidence>
<dbReference type="Gene3D" id="3.40.50.300">
    <property type="entry name" value="P-loop containing nucleotide triphosphate hydrolases"/>
    <property type="match status" value="1"/>
</dbReference>
<evidence type="ECO:0000256" key="8">
    <source>
        <dbReference type="ARBA" id="ARBA00012016"/>
    </source>
</evidence>